<name>A0A2H3J5D6_WOLCO</name>
<keyword evidence="3" id="KW-1185">Reference proteome</keyword>
<protein>
    <submittedName>
        <fullName evidence="2">Uncharacterized protein</fullName>
    </submittedName>
</protein>
<organism evidence="2 3">
    <name type="scientific">Wolfiporia cocos (strain MD-104)</name>
    <name type="common">Brown rot fungus</name>
    <dbReference type="NCBI Taxonomy" id="742152"/>
    <lineage>
        <taxon>Eukaryota</taxon>
        <taxon>Fungi</taxon>
        <taxon>Dikarya</taxon>
        <taxon>Basidiomycota</taxon>
        <taxon>Agaricomycotina</taxon>
        <taxon>Agaricomycetes</taxon>
        <taxon>Polyporales</taxon>
        <taxon>Phaeolaceae</taxon>
        <taxon>Wolfiporia</taxon>
    </lineage>
</organism>
<gene>
    <name evidence="2" type="ORF">WOLCODRAFT_167503</name>
</gene>
<evidence type="ECO:0000256" key="1">
    <source>
        <dbReference type="SAM" id="MobiDB-lite"/>
    </source>
</evidence>
<feature type="region of interest" description="Disordered" evidence="1">
    <location>
        <begin position="30"/>
        <end position="72"/>
    </location>
</feature>
<feature type="compositionally biased region" description="Basic and acidic residues" evidence="1">
    <location>
        <begin position="181"/>
        <end position="191"/>
    </location>
</feature>
<feature type="region of interest" description="Disordered" evidence="1">
    <location>
        <begin position="174"/>
        <end position="195"/>
    </location>
</feature>
<dbReference type="AlphaFoldDB" id="A0A2H3J5D6"/>
<feature type="compositionally biased region" description="Basic and acidic residues" evidence="1">
    <location>
        <begin position="33"/>
        <end position="45"/>
    </location>
</feature>
<accession>A0A2H3J5D6</accession>
<dbReference type="Proteomes" id="UP000218811">
    <property type="component" value="Unassembled WGS sequence"/>
</dbReference>
<reference evidence="2 3" key="1">
    <citation type="journal article" date="2012" name="Science">
        <title>The Paleozoic origin of enzymatic lignin decomposition reconstructed from 31 fungal genomes.</title>
        <authorList>
            <person name="Floudas D."/>
            <person name="Binder M."/>
            <person name="Riley R."/>
            <person name="Barry K."/>
            <person name="Blanchette R.A."/>
            <person name="Henrissat B."/>
            <person name="Martinez A.T."/>
            <person name="Otillar R."/>
            <person name="Spatafora J.W."/>
            <person name="Yadav J.S."/>
            <person name="Aerts A."/>
            <person name="Benoit I."/>
            <person name="Boyd A."/>
            <person name="Carlson A."/>
            <person name="Copeland A."/>
            <person name="Coutinho P.M."/>
            <person name="de Vries R.P."/>
            <person name="Ferreira P."/>
            <person name="Findley K."/>
            <person name="Foster B."/>
            <person name="Gaskell J."/>
            <person name="Glotzer D."/>
            <person name="Gorecki P."/>
            <person name="Heitman J."/>
            <person name="Hesse C."/>
            <person name="Hori C."/>
            <person name="Igarashi K."/>
            <person name="Jurgens J.A."/>
            <person name="Kallen N."/>
            <person name="Kersten P."/>
            <person name="Kohler A."/>
            <person name="Kuees U."/>
            <person name="Kumar T.K.A."/>
            <person name="Kuo A."/>
            <person name="LaButti K."/>
            <person name="Larrondo L.F."/>
            <person name="Lindquist E."/>
            <person name="Ling A."/>
            <person name="Lombard V."/>
            <person name="Lucas S."/>
            <person name="Lundell T."/>
            <person name="Martin R."/>
            <person name="McLaughlin D.J."/>
            <person name="Morgenstern I."/>
            <person name="Morin E."/>
            <person name="Murat C."/>
            <person name="Nagy L.G."/>
            <person name="Nolan M."/>
            <person name="Ohm R.A."/>
            <person name="Patyshakuliyeva A."/>
            <person name="Rokas A."/>
            <person name="Ruiz-Duenas F.J."/>
            <person name="Sabat G."/>
            <person name="Salamov A."/>
            <person name="Samejima M."/>
            <person name="Schmutz J."/>
            <person name="Slot J.C."/>
            <person name="St John F."/>
            <person name="Stenlid J."/>
            <person name="Sun H."/>
            <person name="Sun S."/>
            <person name="Syed K."/>
            <person name="Tsang A."/>
            <person name="Wiebenga A."/>
            <person name="Young D."/>
            <person name="Pisabarro A."/>
            <person name="Eastwood D.C."/>
            <person name="Martin F."/>
            <person name="Cullen D."/>
            <person name="Grigoriev I.V."/>
            <person name="Hibbett D.S."/>
        </authorList>
    </citation>
    <scope>NUCLEOTIDE SEQUENCE [LARGE SCALE GENOMIC DNA]</scope>
    <source>
        <strain evidence="2 3">MD-104</strain>
    </source>
</reference>
<dbReference type="EMBL" id="KB467931">
    <property type="protein sequence ID" value="PCH37450.1"/>
    <property type="molecule type" value="Genomic_DNA"/>
</dbReference>
<evidence type="ECO:0000313" key="2">
    <source>
        <dbReference type="EMBL" id="PCH37450.1"/>
    </source>
</evidence>
<proteinExistence type="predicted"/>
<evidence type="ECO:0000313" key="3">
    <source>
        <dbReference type="Proteomes" id="UP000218811"/>
    </source>
</evidence>
<sequence length="211" mass="22973">MKPRTDCGPAHALSASIRIPSRERSVWLQTSPADRRLRPVDDSSRSRSGRYGGSACAQSAPREALNGGSREPTLGGASVPALLGSDIAPTAACFDFSSVQARRCMTAVAWQGSVRAGRLRFATARVRGRGQGRRRGAGHGEKEGREQLILRPYQISMFQAQWLRTAAKVALGHGARGTPHGARDTEHAQREGKRRRGALATLTAHVRWFYY</sequence>